<keyword evidence="1" id="KW-0812">Transmembrane</keyword>
<evidence type="ECO:0000256" key="1">
    <source>
        <dbReference type="SAM" id="Phobius"/>
    </source>
</evidence>
<gene>
    <name evidence="2" type="ORF">ACFOUO_06025</name>
</gene>
<dbReference type="EMBL" id="JBHSAP010000007">
    <property type="protein sequence ID" value="MFC4076368.1"/>
    <property type="molecule type" value="Genomic_DNA"/>
</dbReference>
<name>A0ABV8JD98_9BACL</name>
<protein>
    <submittedName>
        <fullName evidence="2">Uncharacterized protein</fullName>
    </submittedName>
</protein>
<feature type="transmembrane region" description="Helical" evidence="1">
    <location>
        <begin position="83"/>
        <end position="108"/>
    </location>
</feature>
<comment type="caution">
    <text evidence="2">The sequence shown here is derived from an EMBL/GenBank/DDBJ whole genome shotgun (WGS) entry which is preliminary data.</text>
</comment>
<sequence length="160" mass="18410">MFDWTDLGTFFLAFFVVLPLVTLIHGLGHLFFAWLFGAKNARIIVGCGSVLGRLGMVEIRKIYFWYGTCDFEDLPTPRRHKALWIYLGGALFNLLSIVLLNTLIWTGILGTHNAFYQFAYFSFYYAFFALVPIEYPDGEPSDGQAVLDWYRKGKLKRIKS</sequence>
<keyword evidence="1" id="KW-1133">Transmembrane helix</keyword>
<dbReference type="Proteomes" id="UP001595843">
    <property type="component" value="Unassembled WGS sequence"/>
</dbReference>
<feature type="transmembrane region" description="Helical" evidence="1">
    <location>
        <begin position="12"/>
        <end position="36"/>
    </location>
</feature>
<feature type="transmembrane region" description="Helical" evidence="1">
    <location>
        <begin position="114"/>
        <end position="133"/>
    </location>
</feature>
<organism evidence="2 3">
    <name type="scientific">Salinithrix halophila</name>
    <dbReference type="NCBI Taxonomy" id="1485204"/>
    <lineage>
        <taxon>Bacteria</taxon>
        <taxon>Bacillati</taxon>
        <taxon>Bacillota</taxon>
        <taxon>Bacilli</taxon>
        <taxon>Bacillales</taxon>
        <taxon>Thermoactinomycetaceae</taxon>
        <taxon>Salinithrix</taxon>
    </lineage>
</organism>
<reference evidence="3" key="1">
    <citation type="journal article" date="2019" name="Int. J. Syst. Evol. Microbiol.">
        <title>The Global Catalogue of Microorganisms (GCM) 10K type strain sequencing project: providing services to taxonomists for standard genome sequencing and annotation.</title>
        <authorList>
            <consortium name="The Broad Institute Genomics Platform"/>
            <consortium name="The Broad Institute Genome Sequencing Center for Infectious Disease"/>
            <person name="Wu L."/>
            <person name="Ma J."/>
        </authorList>
    </citation>
    <scope>NUCLEOTIDE SEQUENCE [LARGE SCALE GENOMIC DNA]</scope>
    <source>
        <strain evidence="3">IBRC-M 10813</strain>
    </source>
</reference>
<proteinExistence type="predicted"/>
<accession>A0ABV8JD98</accession>
<dbReference type="RefSeq" id="WP_380703153.1">
    <property type="nucleotide sequence ID" value="NZ_JBHSAP010000007.1"/>
</dbReference>
<keyword evidence="1" id="KW-0472">Membrane</keyword>
<evidence type="ECO:0000313" key="3">
    <source>
        <dbReference type="Proteomes" id="UP001595843"/>
    </source>
</evidence>
<keyword evidence="3" id="KW-1185">Reference proteome</keyword>
<evidence type="ECO:0000313" key="2">
    <source>
        <dbReference type="EMBL" id="MFC4076368.1"/>
    </source>
</evidence>